<sequence>MDTELQALEQNKTWLITDLPLGKEVVACKYMYKIKYNFDGTIERLKARVVAKSFTQQEGINNTETFSPVAKFVTVQVLLSLAAVYGWLLHQFDVNNAFLHGALSEEIYMHKPPGYTKGGPHQVCKLLKSIYALKQASRQWYSKFSTSLIEFGFEQSKVDYSLFTKLDGDSFLALLVYIDDIIVASNSQVSIDSLKSFLNHKFKIKDLGSLHYFLGLEVARSSQGIHLCQRKYALDILADSGTLGNKPIKLPLEQNFKISKDSGTLLSDPSIYRRLIGRLLYLTLTRPDICYVVQLLSQFMDRPTDTHLATTHKVLRYIKSTPGQGLLLSSTSQLQLKAYCDSDWASCPDTRRSVTDYCIFLGHSLVSWKSKKQSVVSRSSVEAEYRSMAATCSELT</sequence>
<dbReference type="SUPFAM" id="SSF56672">
    <property type="entry name" value="DNA/RNA polymerases"/>
    <property type="match status" value="1"/>
</dbReference>
<proteinExistence type="predicted"/>
<dbReference type="InterPro" id="IPR043502">
    <property type="entry name" value="DNA/RNA_pol_sf"/>
</dbReference>
<protein>
    <recommendedName>
        <fullName evidence="1">Reverse transcriptase Ty1/copia-type domain-containing protein</fullName>
    </recommendedName>
</protein>
<dbReference type="AlphaFoldDB" id="A0A834CVX3"/>
<feature type="domain" description="Reverse transcriptase Ty1/copia-type" evidence="1">
    <location>
        <begin position="11"/>
        <end position="253"/>
    </location>
</feature>
<reference evidence="2" key="1">
    <citation type="submission" date="2015-10" db="EMBL/GenBank/DDBJ databases">
        <authorList>
            <person name="Martinez-Garcia P.J."/>
            <person name="Crepeau M.W."/>
            <person name="Puiu D."/>
            <person name="Gonzalez-Ibeas D."/>
            <person name="Whalen J."/>
            <person name="Stevens K."/>
            <person name="Paul R."/>
            <person name="Butterfield T."/>
            <person name="Britton M."/>
            <person name="Reagan R."/>
            <person name="Chakraborty S."/>
            <person name="Walawage S.L."/>
            <person name="Vasquez-Gross H.A."/>
            <person name="Cardeno C."/>
            <person name="Famula R."/>
            <person name="Pratt K."/>
            <person name="Kuruganti S."/>
            <person name="Aradhya M.K."/>
            <person name="Leslie C.A."/>
            <person name="Dandekar A.M."/>
            <person name="Salzberg S.L."/>
            <person name="Wegrzyn J.L."/>
            <person name="Langley C.H."/>
            <person name="Neale D.B."/>
        </authorList>
    </citation>
    <scope>NUCLEOTIDE SEQUENCE</scope>
    <source>
        <tissue evidence="2">Leaves</tissue>
    </source>
</reference>
<evidence type="ECO:0000313" key="2">
    <source>
        <dbReference type="EMBL" id="KAF5465891.1"/>
    </source>
</evidence>
<dbReference type="PANTHER" id="PTHR11439">
    <property type="entry name" value="GAG-POL-RELATED RETROTRANSPOSON"/>
    <property type="match status" value="1"/>
</dbReference>
<dbReference type="PANTHER" id="PTHR11439:SF494">
    <property type="entry name" value="CYSTEINE-RICH RLK (RECEPTOR-LIKE PROTEIN KINASE) 8"/>
    <property type="match status" value="1"/>
</dbReference>
<gene>
    <name evidence="2" type="ORF">F2P56_015856</name>
</gene>
<dbReference type="CDD" id="cd09272">
    <property type="entry name" value="RNase_HI_RT_Ty1"/>
    <property type="match status" value="1"/>
</dbReference>
<dbReference type="InterPro" id="IPR013103">
    <property type="entry name" value="RVT_2"/>
</dbReference>
<evidence type="ECO:0000313" key="3">
    <source>
        <dbReference type="Proteomes" id="UP000619265"/>
    </source>
</evidence>
<accession>A0A834CVX3</accession>
<name>A0A834CVX3_JUGRE</name>
<dbReference type="EMBL" id="LIHL02000007">
    <property type="protein sequence ID" value="KAF5465891.1"/>
    <property type="molecule type" value="Genomic_DNA"/>
</dbReference>
<dbReference type="Gramene" id="Jr07_22760_p1">
    <property type="protein sequence ID" value="cds.Jr07_22760_p1"/>
    <property type="gene ID" value="Jr07_22760"/>
</dbReference>
<evidence type="ECO:0000259" key="1">
    <source>
        <dbReference type="Pfam" id="PF07727"/>
    </source>
</evidence>
<organism evidence="2 3">
    <name type="scientific">Juglans regia</name>
    <name type="common">English walnut</name>
    <dbReference type="NCBI Taxonomy" id="51240"/>
    <lineage>
        <taxon>Eukaryota</taxon>
        <taxon>Viridiplantae</taxon>
        <taxon>Streptophyta</taxon>
        <taxon>Embryophyta</taxon>
        <taxon>Tracheophyta</taxon>
        <taxon>Spermatophyta</taxon>
        <taxon>Magnoliopsida</taxon>
        <taxon>eudicotyledons</taxon>
        <taxon>Gunneridae</taxon>
        <taxon>Pentapetalae</taxon>
        <taxon>rosids</taxon>
        <taxon>fabids</taxon>
        <taxon>Fagales</taxon>
        <taxon>Juglandaceae</taxon>
        <taxon>Juglans</taxon>
    </lineage>
</organism>
<dbReference type="Proteomes" id="UP000619265">
    <property type="component" value="Unassembled WGS sequence"/>
</dbReference>
<dbReference type="Pfam" id="PF07727">
    <property type="entry name" value="RVT_2"/>
    <property type="match status" value="1"/>
</dbReference>
<reference evidence="2" key="2">
    <citation type="submission" date="2020-03" db="EMBL/GenBank/DDBJ databases">
        <title>Walnut 2.0.</title>
        <authorList>
            <person name="Marrano A."/>
            <person name="Britton M."/>
            <person name="Zimin A.V."/>
            <person name="Zaini P.A."/>
            <person name="Workman R."/>
            <person name="Puiu D."/>
            <person name="Bianco L."/>
            <person name="Allen B.J."/>
            <person name="Troggio M."/>
            <person name="Leslie C.A."/>
            <person name="Timp W."/>
            <person name="Dendekar A."/>
            <person name="Salzberg S.L."/>
            <person name="Neale D.B."/>
        </authorList>
    </citation>
    <scope>NUCLEOTIDE SEQUENCE</scope>
    <source>
        <tissue evidence="2">Leaves</tissue>
    </source>
</reference>
<comment type="caution">
    <text evidence="2">The sequence shown here is derived from an EMBL/GenBank/DDBJ whole genome shotgun (WGS) entry which is preliminary data.</text>
</comment>